<evidence type="ECO:0000313" key="2">
    <source>
        <dbReference type="EMBL" id="KAK7479259.1"/>
    </source>
</evidence>
<dbReference type="AlphaFoldDB" id="A0ABD0JWY7"/>
<accession>A0ABD0JWY7</accession>
<dbReference type="Proteomes" id="UP001519460">
    <property type="component" value="Unassembled WGS sequence"/>
</dbReference>
<dbReference type="EMBL" id="JACVVK020000307">
    <property type="protein sequence ID" value="KAK7479259.1"/>
    <property type="molecule type" value="Genomic_DNA"/>
</dbReference>
<name>A0ABD0JWY7_9CAEN</name>
<organism evidence="2 3">
    <name type="scientific">Batillaria attramentaria</name>
    <dbReference type="NCBI Taxonomy" id="370345"/>
    <lineage>
        <taxon>Eukaryota</taxon>
        <taxon>Metazoa</taxon>
        <taxon>Spiralia</taxon>
        <taxon>Lophotrochozoa</taxon>
        <taxon>Mollusca</taxon>
        <taxon>Gastropoda</taxon>
        <taxon>Caenogastropoda</taxon>
        <taxon>Sorbeoconcha</taxon>
        <taxon>Cerithioidea</taxon>
        <taxon>Batillariidae</taxon>
        <taxon>Batillaria</taxon>
    </lineage>
</organism>
<feature type="region of interest" description="Disordered" evidence="1">
    <location>
        <begin position="1"/>
        <end position="31"/>
    </location>
</feature>
<comment type="caution">
    <text evidence="2">The sequence shown here is derived from an EMBL/GenBank/DDBJ whole genome shotgun (WGS) entry which is preliminary data.</text>
</comment>
<proteinExistence type="predicted"/>
<feature type="region of interest" description="Disordered" evidence="1">
    <location>
        <begin position="76"/>
        <end position="104"/>
    </location>
</feature>
<protein>
    <submittedName>
        <fullName evidence="2">Uncharacterized protein</fullName>
    </submittedName>
</protein>
<reference evidence="2 3" key="1">
    <citation type="journal article" date="2023" name="Sci. Data">
        <title>Genome assembly of the Korean intertidal mud-creeper Batillaria attramentaria.</title>
        <authorList>
            <person name="Patra A.K."/>
            <person name="Ho P.T."/>
            <person name="Jun S."/>
            <person name="Lee S.J."/>
            <person name="Kim Y."/>
            <person name="Won Y.J."/>
        </authorList>
    </citation>
    <scope>NUCLEOTIDE SEQUENCE [LARGE SCALE GENOMIC DNA]</scope>
    <source>
        <strain evidence="2">Wonlab-2016</strain>
    </source>
</reference>
<feature type="compositionally biased region" description="Polar residues" evidence="1">
    <location>
        <begin position="77"/>
        <end position="86"/>
    </location>
</feature>
<evidence type="ECO:0000256" key="1">
    <source>
        <dbReference type="SAM" id="MobiDB-lite"/>
    </source>
</evidence>
<evidence type="ECO:0000313" key="3">
    <source>
        <dbReference type="Proteomes" id="UP001519460"/>
    </source>
</evidence>
<gene>
    <name evidence="2" type="ORF">BaRGS_00029507</name>
</gene>
<feature type="compositionally biased region" description="Basic residues" evidence="1">
    <location>
        <begin position="13"/>
        <end position="23"/>
    </location>
</feature>
<keyword evidence="3" id="KW-1185">Reference proteome</keyword>
<sequence length="104" mass="11458">MKTVSQHPVTTPPRHRMKGHLKRQQPGMPRRNAVVKWARNRKSMASYDLLPVVPSPPSALEGGSNERNCAARRLVQASVSSVSHQGPSPGRKHFSPARSDKMGD</sequence>